<dbReference type="EC" id="2.4.-.-" evidence="2"/>
<proteinExistence type="predicted"/>
<dbReference type="RefSeq" id="WP_241551708.1">
    <property type="nucleotide sequence ID" value="NZ_JANCNS010000002.1"/>
</dbReference>
<dbReference type="InterPro" id="IPR050834">
    <property type="entry name" value="Glycosyltransf_2"/>
</dbReference>
<gene>
    <name evidence="2" type="ORF">MKO06_08265</name>
</gene>
<dbReference type="GO" id="GO:0016757">
    <property type="term" value="F:glycosyltransferase activity"/>
    <property type="evidence" value="ECO:0007669"/>
    <property type="project" value="UniProtKB-KW"/>
</dbReference>
<evidence type="ECO:0000259" key="1">
    <source>
        <dbReference type="Pfam" id="PF00535"/>
    </source>
</evidence>
<evidence type="ECO:0000313" key="2">
    <source>
        <dbReference type="EMBL" id="MCP9199896.1"/>
    </source>
</evidence>
<evidence type="ECO:0000313" key="3">
    <source>
        <dbReference type="Proteomes" id="UP001155280"/>
    </source>
</evidence>
<dbReference type="Gene3D" id="3.90.550.10">
    <property type="entry name" value="Spore Coat Polysaccharide Biosynthesis Protein SpsA, Chain A"/>
    <property type="match status" value="1"/>
</dbReference>
<name>A0A9X2I9G3_9FLAO</name>
<organism evidence="2 3">
    <name type="scientific">Christiangramia oceanisediminis</name>
    <dbReference type="NCBI Taxonomy" id="2920386"/>
    <lineage>
        <taxon>Bacteria</taxon>
        <taxon>Pseudomonadati</taxon>
        <taxon>Bacteroidota</taxon>
        <taxon>Flavobacteriia</taxon>
        <taxon>Flavobacteriales</taxon>
        <taxon>Flavobacteriaceae</taxon>
        <taxon>Christiangramia</taxon>
    </lineage>
</organism>
<feature type="domain" description="Glycosyltransferase 2-like" evidence="1">
    <location>
        <begin position="11"/>
        <end position="168"/>
    </location>
</feature>
<dbReference type="Proteomes" id="UP001155280">
    <property type="component" value="Unassembled WGS sequence"/>
</dbReference>
<dbReference type="InterPro" id="IPR029044">
    <property type="entry name" value="Nucleotide-diphossugar_trans"/>
</dbReference>
<comment type="caution">
    <text evidence="2">The sequence shown here is derived from an EMBL/GenBank/DDBJ whole genome shotgun (WGS) entry which is preliminary data.</text>
</comment>
<keyword evidence="2" id="KW-0808">Transferase</keyword>
<dbReference type="InterPro" id="IPR001173">
    <property type="entry name" value="Glyco_trans_2-like"/>
</dbReference>
<dbReference type="AlphaFoldDB" id="A0A9X2I9G3"/>
<dbReference type="PANTHER" id="PTHR43685:SF11">
    <property type="entry name" value="GLYCOSYLTRANSFERASE TAGX-RELATED"/>
    <property type="match status" value="1"/>
</dbReference>
<sequence>MMDNENSNLISVITPTYNRGHLIERAIRSVLNQSYENFEYLIVDDASTDNTQEVVNRFDDQRIRYISYEENGGNAVARNVGVQNARGDYIAFLDSDDEFLEDFLDKALNRLENVPEASFLWSGTRTVNLDGSYYDRIWVPQTKKHPNQFLYELHVGIGRGFLIKKECFIGLKFDKRLRTAVDTDFLIRLRQNFTFTILQEIMLNIHTQPGSVRANFSEKKKSYATIIDKHKNIIDNDPKLSRKWYYKLFWLSLYDNDFSLARETYSKIRDGKAKAGFLYLIFRIFPTNQAIKLHKQLSR</sequence>
<protein>
    <submittedName>
        <fullName evidence="2">Glycosyltransferase</fullName>
        <ecNumber evidence="2">2.4.-.-</ecNumber>
    </submittedName>
</protein>
<accession>A0A9X2I9G3</accession>
<dbReference type="SUPFAM" id="SSF53448">
    <property type="entry name" value="Nucleotide-diphospho-sugar transferases"/>
    <property type="match status" value="1"/>
</dbReference>
<dbReference type="PANTHER" id="PTHR43685">
    <property type="entry name" value="GLYCOSYLTRANSFERASE"/>
    <property type="match status" value="1"/>
</dbReference>
<dbReference type="Pfam" id="PF00535">
    <property type="entry name" value="Glycos_transf_2"/>
    <property type="match status" value="1"/>
</dbReference>
<reference evidence="2" key="1">
    <citation type="submission" date="2022-07" db="EMBL/GenBank/DDBJ databases">
        <title>Gramela sediminis sp. nov., isolated from deep-sea sediment of the Indian Ocean.</title>
        <authorList>
            <person name="Shi H."/>
        </authorList>
    </citation>
    <scope>NUCLEOTIDE SEQUENCE</scope>
    <source>
        <strain evidence="2">GC03-9</strain>
    </source>
</reference>
<keyword evidence="3" id="KW-1185">Reference proteome</keyword>
<keyword evidence="2" id="KW-0328">Glycosyltransferase</keyword>
<dbReference type="EMBL" id="JANCNS010000002">
    <property type="protein sequence ID" value="MCP9199896.1"/>
    <property type="molecule type" value="Genomic_DNA"/>
</dbReference>